<dbReference type="RefSeq" id="WP_235704269.1">
    <property type="nucleotide sequence ID" value="NZ_JAKGBZ010000017.1"/>
</dbReference>
<proteinExistence type="predicted"/>
<gene>
    <name evidence="1" type="ORF">L2A60_10125</name>
</gene>
<name>A0ABS9DZD1_9PROT</name>
<protein>
    <submittedName>
        <fullName evidence="1">Uncharacterized protein</fullName>
    </submittedName>
</protein>
<evidence type="ECO:0000313" key="2">
    <source>
        <dbReference type="Proteomes" id="UP001521209"/>
    </source>
</evidence>
<dbReference type="Proteomes" id="UP001521209">
    <property type="component" value="Unassembled WGS sequence"/>
</dbReference>
<dbReference type="EMBL" id="JAKGBZ010000017">
    <property type="protein sequence ID" value="MCF3947036.1"/>
    <property type="molecule type" value="Genomic_DNA"/>
</dbReference>
<keyword evidence="2" id="KW-1185">Reference proteome</keyword>
<organism evidence="1 2">
    <name type="scientific">Acidiphilium iwatense</name>
    <dbReference type="NCBI Taxonomy" id="768198"/>
    <lineage>
        <taxon>Bacteria</taxon>
        <taxon>Pseudomonadati</taxon>
        <taxon>Pseudomonadota</taxon>
        <taxon>Alphaproteobacteria</taxon>
        <taxon>Acetobacterales</taxon>
        <taxon>Acidocellaceae</taxon>
        <taxon>Acidiphilium</taxon>
    </lineage>
</organism>
<evidence type="ECO:0000313" key="1">
    <source>
        <dbReference type="EMBL" id="MCF3947036.1"/>
    </source>
</evidence>
<sequence length="349" mass="37561">MNETPIFRHVAEGWLDVAQRGLIRDQIWFGGASIRDRAGARYRHAAMPGHETLVLRDAVLVPEPFAVIDRDGITRAGTTPSKPAEPADTVLLSNAVAPMAAGASVPLGRFLGNSLSIASMQRAMFGEIGFAGPPLTPPQADALAAMGLLGAYTPLSEPVRVEKLLLTLQKGQGFSRMIRPAIETLRFAAEPYEVNPRIAILEPVTRTRFTRGNQFGFQAWLRAQSFAFLDPDAMRLGNTQLGLFDLISVLAAARLVVIDDPAQAPLLGFCDPGTIVIQLGIDGWPDGAIATCARLFSLEWRLVLAFAPHYPVRGPLPLGERKMLRTEIDIAALGAALASVEGDVLPMKA</sequence>
<comment type="caution">
    <text evidence="1">The sequence shown here is derived from an EMBL/GenBank/DDBJ whole genome shotgun (WGS) entry which is preliminary data.</text>
</comment>
<accession>A0ABS9DZD1</accession>
<reference evidence="1 2" key="1">
    <citation type="submission" date="2022-01" db="EMBL/GenBank/DDBJ databases">
        <authorList>
            <person name="Won M."/>
            <person name="Kim S.-J."/>
            <person name="Kwon S.-W."/>
        </authorList>
    </citation>
    <scope>NUCLEOTIDE SEQUENCE [LARGE SCALE GENOMIC DNA]</scope>
    <source>
        <strain evidence="1 2">KCTC 23505</strain>
    </source>
</reference>